<feature type="signal peptide" evidence="3">
    <location>
        <begin position="1"/>
        <end position="20"/>
    </location>
</feature>
<feature type="region of interest" description="Disordered" evidence="1">
    <location>
        <begin position="38"/>
        <end position="70"/>
    </location>
</feature>
<name>A0A1R1EPA0_9BACL</name>
<keyword evidence="2" id="KW-1133">Transmembrane helix</keyword>
<organism evidence="4 5">
    <name type="scientific">Paenibacillus rhizosphaerae</name>
    <dbReference type="NCBI Taxonomy" id="297318"/>
    <lineage>
        <taxon>Bacteria</taxon>
        <taxon>Bacillati</taxon>
        <taxon>Bacillota</taxon>
        <taxon>Bacilli</taxon>
        <taxon>Bacillales</taxon>
        <taxon>Paenibacillaceae</taxon>
        <taxon>Paenibacillus</taxon>
    </lineage>
</organism>
<evidence type="ECO:0000256" key="2">
    <source>
        <dbReference type="SAM" id="Phobius"/>
    </source>
</evidence>
<gene>
    <name evidence="4" type="ORF">BK138_17505</name>
</gene>
<feature type="chain" id="PRO_5038948725" description="Preprotein translocase subunit Tim44" evidence="3">
    <location>
        <begin position="21"/>
        <end position="145"/>
    </location>
</feature>
<keyword evidence="3" id="KW-0732">Signal</keyword>
<evidence type="ECO:0000313" key="4">
    <source>
        <dbReference type="EMBL" id="OMF53627.1"/>
    </source>
</evidence>
<sequence length="145" mass="15786">MKKSLQKWMLIALAFTFFFAVTVPDNADARRAGGGFKSGTRSYTNTPSKSTPNSNVKKSTNNTSSTAGTTAKRGFFSGGSFMKGLMIGGLAGLLFGGMFSNMGFMGDFFGLIINLLAIYVLFSLIRAGYRAYRNRKRPNPNDGRY</sequence>
<evidence type="ECO:0000313" key="5">
    <source>
        <dbReference type="Proteomes" id="UP000187172"/>
    </source>
</evidence>
<keyword evidence="2" id="KW-0472">Membrane</keyword>
<dbReference type="PANTHER" id="PTHR41542:SF1">
    <property type="entry name" value="BLL5807 PROTEIN"/>
    <property type="match status" value="1"/>
</dbReference>
<evidence type="ECO:0000256" key="1">
    <source>
        <dbReference type="SAM" id="MobiDB-lite"/>
    </source>
</evidence>
<evidence type="ECO:0008006" key="6">
    <source>
        <dbReference type="Google" id="ProtNLM"/>
    </source>
</evidence>
<dbReference type="RefSeq" id="WP_076171176.1">
    <property type="nucleotide sequence ID" value="NZ_MRTP01000004.1"/>
</dbReference>
<proteinExistence type="predicted"/>
<protein>
    <recommendedName>
        <fullName evidence="6">Preprotein translocase subunit Tim44</fullName>
    </recommendedName>
</protein>
<accession>A0A1R1EPA0</accession>
<keyword evidence="5" id="KW-1185">Reference proteome</keyword>
<reference evidence="4 5" key="1">
    <citation type="submission" date="2016-11" db="EMBL/GenBank/DDBJ databases">
        <title>Paenibacillus species isolates.</title>
        <authorList>
            <person name="Beno S.M."/>
        </authorList>
    </citation>
    <scope>NUCLEOTIDE SEQUENCE [LARGE SCALE GENOMIC DNA]</scope>
    <source>
        <strain evidence="4 5">FSL R5-0378</strain>
    </source>
</reference>
<comment type="caution">
    <text evidence="4">The sequence shown here is derived from an EMBL/GenBank/DDBJ whole genome shotgun (WGS) entry which is preliminary data.</text>
</comment>
<feature type="compositionally biased region" description="Low complexity" evidence="1">
    <location>
        <begin position="47"/>
        <end position="70"/>
    </location>
</feature>
<dbReference type="PANTHER" id="PTHR41542">
    <property type="entry name" value="BLL5807 PROTEIN"/>
    <property type="match status" value="1"/>
</dbReference>
<dbReference type="AlphaFoldDB" id="A0A1R1EPA0"/>
<dbReference type="STRING" id="297318.BK138_17505"/>
<dbReference type="EMBL" id="MRTP01000004">
    <property type="protein sequence ID" value="OMF53627.1"/>
    <property type="molecule type" value="Genomic_DNA"/>
</dbReference>
<evidence type="ECO:0000256" key="3">
    <source>
        <dbReference type="SAM" id="SignalP"/>
    </source>
</evidence>
<feature type="transmembrane region" description="Helical" evidence="2">
    <location>
        <begin position="108"/>
        <end position="129"/>
    </location>
</feature>
<keyword evidence="2" id="KW-0812">Transmembrane</keyword>
<dbReference type="Proteomes" id="UP000187172">
    <property type="component" value="Unassembled WGS sequence"/>
</dbReference>